<accession>A0ABW5YB21</accession>
<keyword evidence="2" id="KW-1185">Reference proteome</keyword>
<protein>
    <submittedName>
        <fullName evidence="1">Uncharacterized protein</fullName>
    </submittedName>
</protein>
<reference evidence="2" key="1">
    <citation type="journal article" date="2019" name="Int. J. Syst. Evol. Microbiol.">
        <title>The Global Catalogue of Microorganisms (GCM) 10K type strain sequencing project: providing services to taxonomists for standard genome sequencing and annotation.</title>
        <authorList>
            <consortium name="The Broad Institute Genomics Platform"/>
            <consortium name="The Broad Institute Genome Sequencing Center for Infectious Disease"/>
            <person name="Wu L."/>
            <person name="Ma J."/>
        </authorList>
    </citation>
    <scope>NUCLEOTIDE SEQUENCE [LARGE SCALE GENOMIC DNA]</scope>
    <source>
        <strain evidence="2">KCTC 22437</strain>
    </source>
</reference>
<evidence type="ECO:0000313" key="1">
    <source>
        <dbReference type="EMBL" id="MFD2872579.1"/>
    </source>
</evidence>
<sequence length="48" mass="5178">MIFQNFLQKPLTGVLSGASAQVHVNPFGHFIALAPNAGESRNPFLLRA</sequence>
<gene>
    <name evidence="1" type="ORF">ACFS5N_08880</name>
</gene>
<organism evidence="1 2">
    <name type="scientific">Mucilaginibacter ximonensis</name>
    <dbReference type="NCBI Taxonomy" id="538021"/>
    <lineage>
        <taxon>Bacteria</taxon>
        <taxon>Pseudomonadati</taxon>
        <taxon>Bacteroidota</taxon>
        <taxon>Sphingobacteriia</taxon>
        <taxon>Sphingobacteriales</taxon>
        <taxon>Sphingobacteriaceae</taxon>
        <taxon>Mucilaginibacter</taxon>
    </lineage>
</organism>
<dbReference type="Proteomes" id="UP001597557">
    <property type="component" value="Unassembled WGS sequence"/>
</dbReference>
<proteinExistence type="predicted"/>
<dbReference type="RefSeq" id="WP_377184403.1">
    <property type="nucleotide sequence ID" value="NZ_JBHUPD010000002.1"/>
</dbReference>
<comment type="caution">
    <text evidence="1">The sequence shown here is derived from an EMBL/GenBank/DDBJ whole genome shotgun (WGS) entry which is preliminary data.</text>
</comment>
<evidence type="ECO:0000313" key="2">
    <source>
        <dbReference type="Proteomes" id="UP001597557"/>
    </source>
</evidence>
<dbReference type="EMBL" id="JBHUPD010000002">
    <property type="protein sequence ID" value="MFD2872579.1"/>
    <property type="molecule type" value="Genomic_DNA"/>
</dbReference>
<name>A0ABW5YB21_9SPHI</name>